<keyword evidence="3" id="KW-1185">Reference proteome</keyword>
<evidence type="ECO:0000256" key="1">
    <source>
        <dbReference type="SAM" id="MobiDB-lite"/>
    </source>
</evidence>
<gene>
    <name evidence="2" type="ORF">J2792_003667</name>
</gene>
<comment type="caution">
    <text evidence="2">The sequence shown here is derived from an EMBL/GenBank/DDBJ whole genome shotgun (WGS) entry which is preliminary data.</text>
</comment>
<sequence>MPDFPFTPDNSVHADQGQRAGLLVPPRDKPWLYRKSPWFPKRYGMAAARMRFQLGARLAVAKGG</sequence>
<evidence type="ECO:0000313" key="2">
    <source>
        <dbReference type="EMBL" id="MDR6512780.1"/>
    </source>
</evidence>
<evidence type="ECO:0000313" key="3">
    <source>
        <dbReference type="Proteomes" id="UP001184150"/>
    </source>
</evidence>
<dbReference type="EMBL" id="JAVDRD010000012">
    <property type="protein sequence ID" value="MDR6512780.1"/>
    <property type="molecule type" value="Genomic_DNA"/>
</dbReference>
<accession>A0ABU1MQZ9</accession>
<reference evidence="2 3" key="1">
    <citation type="submission" date="2023-07" db="EMBL/GenBank/DDBJ databases">
        <title>Sorghum-associated microbial communities from plants grown in Nebraska, USA.</title>
        <authorList>
            <person name="Schachtman D."/>
        </authorList>
    </citation>
    <scope>NUCLEOTIDE SEQUENCE [LARGE SCALE GENOMIC DNA]</scope>
    <source>
        <strain evidence="2 3">DS1027</strain>
    </source>
</reference>
<name>A0ABU1MQZ9_9SPHN</name>
<protein>
    <submittedName>
        <fullName evidence="2">Uncharacterized protein</fullName>
    </submittedName>
</protein>
<organism evidence="2 3">
    <name type="scientific">Novosphingobium capsulatum</name>
    <dbReference type="NCBI Taxonomy" id="13688"/>
    <lineage>
        <taxon>Bacteria</taxon>
        <taxon>Pseudomonadati</taxon>
        <taxon>Pseudomonadota</taxon>
        <taxon>Alphaproteobacteria</taxon>
        <taxon>Sphingomonadales</taxon>
        <taxon>Sphingomonadaceae</taxon>
        <taxon>Novosphingobium</taxon>
    </lineage>
</organism>
<feature type="region of interest" description="Disordered" evidence="1">
    <location>
        <begin position="1"/>
        <end position="21"/>
    </location>
</feature>
<proteinExistence type="predicted"/>
<dbReference type="Proteomes" id="UP001184150">
    <property type="component" value="Unassembled WGS sequence"/>
</dbReference>